<keyword evidence="3" id="KW-1185">Reference proteome</keyword>
<accession>A0AAC8Z111</accession>
<reference evidence="3" key="1">
    <citation type="submission" date="2015-11" db="EMBL/GenBank/DDBJ databases">
        <title>Complete genome sequence of a polyethylene-glycol degrader Sphingopyxis macrogoltabida 203N (NBRC 111659).</title>
        <authorList>
            <person name="Yoshiyuki O."/>
            <person name="Shouta N."/>
            <person name="Nagata Y."/>
            <person name="Numata M."/>
            <person name="Tsuchikane K."/>
            <person name="Hosoyama A."/>
            <person name="Yamazoe A."/>
            <person name="Tsuda M."/>
            <person name="Fujita N."/>
            <person name="Kawai F."/>
        </authorList>
    </citation>
    <scope>NUCLEOTIDE SEQUENCE [LARGE SCALE GENOMIC DNA]</scope>
    <source>
        <strain evidence="3">203N</strain>
    </source>
</reference>
<evidence type="ECO:0000313" key="3">
    <source>
        <dbReference type="Proteomes" id="UP000076088"/>
    </source>
</evidence>
<reference evidence="2 3" key="2">
    <citation type="journal article" date="2016" name="Genome Announc.">
        <title>Complete Genome Sequence of Sphingopyxis macrogoltabida Strain 203N (NBRC 111659), a Polyethylene Glycol Degrader.</title>
        <authorList>
            <person name="Ohtsubo Y."/>
            <person name="Nonoyama S."/>
            <person name="Nagata Y."/>
            <person name="Numata M."/>
            <person name="Tsuchikane K."/>
            <person name="Hosoyama A."/>
            <person name="Yamazoe A."/>
            <person name="Tsuda M."/>
            <person name="Fujita N."/>
            <person name="Kawai F."/>
        </authorList>
    </citation>
    <scope>NUCLEOTIDE SEQUENCE [LARGE SCALE GENOMIC DNA]</scope>
    <source>
        <strain evidence="2 3">203N</strain>
    </source>
</reference>
<organism evidence="2 3">
    <name type="scientific">Sphingopyxis macrogoltabida</name>
    <name type="common">Sphingomonas macrogoltabidus</name>
    <dbReference type="NCBI Taxonomy" id="33050"/>
    <lineage>
        <taxon>Bacteria</taxon>
        <taxon>Pseudomonadati</taxon>
        <taxon>Pseudomonadota</taxon>
        <taxon>Alphaproteobacteria</taxon>
        <taxon>Sphingomonadales</taxon>
        <taxon>Sphingomonadaceae</taxon>
        <taxon>Sphingopyxis</taxon>
    </lineage>
</organism>
<evidence type="ECO:0000313" key="2">
    <source>
        <dbReference type="EMBL" id="AMU89888.1"/>
    </source>
</evidence>
<protein>
    <submittedName>
        <fullName evidence="2">Uncharacterized protein</fullName>
    </submittedName>
</protein>
<name>A0AAC8Z111_SPHMC</name>
<proteinExistence type="predicted"/>
<sequence>MEGYDVWLGDFWRLSTERQIGFGYGPIPASAIAAHVSGWGDEDAHLFEHCIRALDRVFLMKANQSEDEPLATGSPMEAWRSATNRQREK</sequence>
<dbReference type="KEGG" id="smaz:LH19_07170"/>
<dbReference type="Proteomes" id="UP000076088">
    <property type="component" value="Chromosome"/>
</dbReference>
<gene>
    <name evidence="2" type="ORF">ATM17_12665</name>
</gene>
<dbReference type="AlphaFoldDB" id="A0AAC8Z111"/>
<evidence type="ECO:0000256" key="1">
    <source>
        <dbReference type="SAM" id="MobiDB-lite"/>
    </source>
</evidence>
<feature type="region of interest" description="Disordered" evidence="1">
    <location>
        <begin position="66"/>
        <end position="89"/>
    </location>
</feature>
<dbReference type="RefSeq" id="WP_054726329.1">
    <property type="nucleotide sequence ID" value="NZ_CP009429.1"/>
</dbReference>
<dbReference type="EMBL" id="CP013344">
    <property type="protein sequence ID" value="AMU89888.1"/>
    <property type="molecule type" value="Genomic_DNA"/>
</dbReference>